<dbReference type="NCBIfam" id="TIGR00150">
    <property type="entry name" value="T6A_YjeE"/>
    <property type="match status" value="1"/>
</dbReference>
<keyword evidence="8" id="KW-0067">ATP-binding</keyword>
<evidence type="ECO:0000256" key="7">
    <source>
        <dbReference type="ARBA" id="ARBA00022741"/>
    </source>
</evidence>
<dbReference type="EMBL" id="CP103416">
    <property type="protein sequence ID" value="UVW34572.1"/>
    <property type="molecule type" value="Genomic_DNA"/>
</dbReference>
<evidence type="ECO:0000313" key="11">
    <source>
        <dbReference type="EMBL" id="UVW34572.1"/>
    </source>
</evidence>
<organism evidence="11 12">
    <name type="scientific">SAR92 clade bacterium H455</name>
    <dbReference type="NCBI Taxonomy" id="2974818"/>
    <lineage>
        <taxon>Bacteria</taxon>
        <taxon>Pseudomonadati</taxon>
        <taxon>Pseudomonadota</taxon>
        <taxon>Gammaproteobacteria</taxon>
        <taxon>Cellvibrionales</taxon>
        <taxon>Porticoccaceae</taxon>
        <taxon>SAR92 clade</taxon>
    </lineage>
</organism>
<dbReference type="PANTHER" id="PTHR33540">
    <property type="entry name" value="TRNA THREONYLCARBAMOYLADENOSINE BIOSYNTHESIS PROTEIN TSAE"/>
    <property type="match status" value="1"/>
</dbReference>
<comment type="subcellular location">
    <subcellularLocation>
        <location evidence="1">Cytoplasm</location>
    </subcellularLocation>
</comment>
<gene>
    <name evidence="11" type="primary">tsaE</name>
    <name evidence="11" type="ORF">NYF23_11215</name>
</gene>
<keyword evidence="6" id="KW-0479">Metal-binding</keyword>
<dbReference type="PANTHER" id="PTHR33540:SF2">
    <property type="entry name" value="TRNA THREONYLCARBAMOYLADENOSINE BIOSYNTHESIS PROTEIN TSAE"/>
    <property type="match status" value="1"/>
</dbReference>
<evidence type="ECO:0000256" key="3">
    <source>
        <dbReference type="ARBA" id="ARBA00019010"/>
    </source>
</evidence>
<dbReference type="SUPFAM" id="SSF52540">
    <property type="entry name" value="P-loop containing nucleoside triphosphate hydrolases"/>
    <property type="match status" value="1"/>
</dbReference>
<evidence type="ECO:0000256" key="8">
    <source>
        <dbReference type="ARBA" id="ARBA00022840"/>
    </source>
</evidence>
<keyword evidence="5" id="KW-0819">tRNA processing</keyword>
<evidence type="ECO:0000256" key="2">
    <source>
        <dbReference type="ARBA" id="ARBA00007599"/>
    </source>
</evidence>
<reference evidence="11" key="1">
    <citation type="submission" date="2022-08" db="EMBL/GenBank/DDBJ databases">
        <title>Catabolic pathway analysis in culturable SAR92 clade bacteria reveals their overlooked roles in DMSP degradation in coastal seas.</title>
        <authorList>
            <person name="He X."/>
            <person name="Zhang X."/>
            <person name="Zhang Y."/>
        </authorList>
    </citation>
    <scope>NUCLEOTIDE SEQUENCE</scope>
    <source>
        <strain evidence="11">H455</strain>
    </source>
</reference>
<accession>A0ABY5TL39</accession>
<sequence length="184" mass="20436">MTERQTHSITLELIDEAAMLQFGNRIAAAISRGFENSLDNNDFPKVSGSAFLIALQGDLGAGKTTLSRGLLLGLGHVGAVKSPTYTLVEPYELEMGQVCHFDFYRLQDPEELEYMGFRDYLVESRLCLVEWPERGVGFLPEADMLIEIVQLHKGRKLTLSGNSEQARIIISQLDRETTGVNSAD</sequence>
<evidence type="ECO:0000256" key="6">
    <source>
        <dbReference type="ARBA" id="ARBA00022723"/>
    </source>
</evidence>
<evidence type="ECO:0000256" key="9">
    <source>
        <dbReference type="ARBA" id="ARBA00022842"/>
    </source>
</evidence>
<protein>
    <recommendedName>
        <fullName evidence="3">tRNA threonylcarbamoyladenosine biosynthesis protein TsaE</fullName>
    </recommendedName>
    <alternativeName>
        <fullName evidence="10">t(6)A37 threonylcarbamoyladenosine biosynthesis protein TsaE</fullName>
    </alternativeName>
</protein>
<dbReference type="Pfam" id="PF02367">
    <property type="entry name" value="TsaE"/>
    <property type="match status" value="1"/>
</dbReference>
<comment type="similarity">
    <text evidence="2">Belongs to the TsaE family.</text>
</comment>
<dbReference type="InterPro" id="IPR003442">
    <property type="entry name" value="T6A_TsaE"/>
</dbReference>
<keyword evidence="4" id="KW-0963">Cytoplasm</keyword>
<name>A0ABY5TL39_9GAMM</name>
<dbReference type="Proteomes" id="UP001059934">
    <property type="component" value="Chromosome"/>
</dbReference>
<evidence type="ECO:0000256" key="10">
    <source>
        <dbReference type="ARBA" id="ARBA00032441"/>
    </source>
</evidence>
<dbReference type="InterPro" id="IPR027417">
    <property type="entry name" value="P-loop_NTPase"/>
</dbReference>
<keyword evidence="12" id="KW-1185">Reference proteome</keyword>
<keyword evidence="7" id="KW-0547">Nucleotide-binding</keyword>
<evidence type="ECO:0000256" key="5">
    <source>
        <dbReference type="ARBA" id="ARBA00022694"/>
    </source>
</evidence>
<proteinExistence type="inferred from homology"/>
<dbReference type="Gene3D" id="3.40.50.300">
    <property type="entry name" value="P-loop containing nucleotide triphosphate hydrolases"/>
    <property type="match status" value="1"/>
</dbReference>
<evidence type="ECO:0000256" key="1">
    <source>
        <dbReference type="ARBA" id="ARBA00004496"/>
    </source>
</evidence>
<evidence type="ECO:0000313" key="12">
    <source>
        <dbReference type="Proteomes" id="UP001059934"/>
    </source>
</evidence>
<evidence type="ECO:0000256" key="4">
    <source>
        <dbReference type="ARBA" id="ARBA00022490"/>
    </source>
</evidence>
<keyword evidence="9" id="KW-0460">Magnesium</keyword>